<comment type="caution">
    <text evidence="1">The sequence shown here is derived from an EMBL/GenBank/DDBJ whole genome shotgun (WGS) entry which is preliminary data.</text>
</comment>
<dbReference type="OrthoDB" id="9795163at2"/>
<evidence type="ECO:0000313" key="1">
    <source>
        <dbReference type="EMBL" id="OLN21724.1"/>
    </source>
</evidence>
<evidence type="ECO:0000313" key="2">
    <source>
        <dbReference type="Proteomes" id="UP000185568"/>
    </source>
</evidence>
<sequence length="222" mass="26036">MGICMRESDLFLPVKEFLLEEMGCTDVYAELLNIDVVAVCGPCDIAVEMKTSLNFKVIEQAYDNLHNAQYSWIAVPKPKNISHMAQRIIRQHGLGLMTYSERTGRMHIEVPARYNRLAQKRKYGGKRLRDYARDFHRNNIGGVKGGEGETEYSNTIKNIREFLRMRSFQGKWFTVDEILEHCETHYANPKPSVIATLQAHWNRDWCESIIIDRKRHFRWKEQ</sequence>
<proteinExistence type="predicted"/>
<name>A0A1Q8Q2Z7_9BACI</name>
<dbReference type="AlphaFoldDB" id="A0A1Q8Q2Z7"/>
<keyword evidence="2" id="KW-1185">Reference proteome</keyword>
<accession>A0A1Q8Q2Z7</accession>
<protein>
    <submittedName>
        <fullName evidence="1">Uncharacterized protein</fullName>
    </submittedName>
</protein>
<gene>
    <name evidence="1" type="ORF">BTO30_13565</name>
</gene>
<dbReference type="Proteomes" id="UP000185568">
    <property type="component" value="Unassembled WGS sequence"/>
</dbReference>
<organism evidence="1 2">
    <name type="scientific">Domibacillus antri</name>
    <dbReference type="NCBI Taxonomy" id="1714264"/>
    <lineage>
        <taxon>Bacteria</taxon>
        <taxon>Bacillati</taxon>
        <taxon>Bacillota</taxon>
        <taxon>Bacilli</taxon>
        <taxon>Bacillales</taxon>
        <taxon>Bacillaceae</taxon>
        <taxon>Domibacillus</taxon>
    </lineage>
</organism>
<dbReference type="STRING" id="1714264.BTO30_13565"/>
<dbReference type="EMBL" id="MSDU01000034">
    <property type="protein sequence ID" value="OLN21724.1"/>
    <property type="molecule type" value="Genomic_DNA"/>
</dbReference>
<reference evidence="1 2" key="1">
    <citation type="submission" date="2016-12" db="EMBL/GenBank/DDBJ databases">
        <title>Domibacillus antri genome sequencing.</title>
        <authorList>
            <person name="Verma A."/>
            <person name="Krishnamurthi S."/>
        </authorList>
    </citation>
    <scope>NUCLEOTIDE SEQUENCE [LARGE SCALE GENOMIC DNA]</scope>
    <source>
        <strain evidence="1 2">XD80</strain>
    </source>
</reference>